<dbReference type="EC" id="5.4.99.-" evidence="3"/>
<proteinExistence type="inferred from homology"/>
<dbReference type="AlphaFoldDB" id="A0A1N7M4J8"/>
<dbReference type="PANTHER" id="PTHR47683:SF2">
    <property type="entry name" value="RNA-BINDING S4 DOMAIN-CONTAINING PROTEIN"/>
    <property type="match status" value="1"/>
</dbReference>
<keyword evidence="2 3" id="KW-0413">Isomerase</keyword>
<dbReference type="InterPro" id="IPR018496">
    <property type="entry name" value="PsdUridine_synth_RsuA/RluB_CS"/>
</dbReference>
<evidence type="ECO:0000259" key="4">
    <source>
        <dbReference type="Pfam" id="PF00849"/>
    </source>
</evidence>
<protein>
    <recommendedName>
        <fullName evidence="3">Pseudouridine synthase</fullName>
        <ecNumber evidence="3">5.4.99.-</ecNumber>
    </recommendedName>
</protein>
<accession>A0A1N7M4J8</accession>
<keyword evidence="6" id="KW-1185">Reference proteome</keyword>
<dbReference type="GO" id="GO:0009982">
    <property type="term" value="F:pseudouridine synthase activity"/>
    <property type="evidence" value="ECO:0007669"/>
    <property type="project" value="InterPro"/>
</dbReference>
<dbReference type="STRING" id="477680.SAMN05421788_1011351"/>
<name>A0A1N7M4J8_9BACT</name>
<sequence length="196" mass="22543">MTHYFIIYKPYLVLSQFSTQDTDKKTLKDCFDVPSDVYPVGRLDYDSEGLLLLTNDARLNHRLLHPSFAHEREYWVQVDGAIDAAAINNLQKGVVITPDGKPYTTKPCRVKLLEPAPPVPERNPPIRFRKEIPAPWVQMILTEGKNRQVRRMTAAVGFPTLRLIRQRIEKLELGNMQPGEIISLSKNTLFKKLFNE</sequence>
<comment type="similarity">
    <text evidence="1 3">Belongs to the pseudouridine synthase RsuA family.</text>
</comment>
<feature type="domain" description="Pseudouridine synthase RsuA/RluA-like" evidence="4">
    <location>
        <begin position="3"/>
        <end position="155"/>
    </location>
</feature>
<dbReference type="Gene3D" id="3.30.70.1560">
    <property type="entry name" value="Alpha-L RNA-binding motif"/>
    <property type="match status" value="1"/>
</dbReference>
<dbReference type="InterPro" id="IPR042092">
    <property type="entry name" value="PsdUridine_s_RsuA/RluB/E/F_cat"/>
</dbReference>
<dbReference type="OrthoDB" id="1012272at2"/>
<organism evidence="5 6">
    <name type="scientific">Filimonas lacunae</name>
    <dbReference type="NCBI Taxonomy" id="477680"/>
    <lineage>
        <taxon>Bacteria</taxon>
        <taxon>Pseudomonadati</taxon>
        <taxon>Bacteroidota</taxon>
        <taxon>Chitinophagia</taxon>
        <taxon>Chitinophagales</taxon>
        <taxon>Chitinophagaceae</taxon>
        <taxon>Filimonas</taxon>
    </lineage>
</organism>
<evidence type="ECO:0000256" key="1">
    <source>
        <dbReference type="ARBA" id="ARBA00008348"/>
    </source>
</evidence>
<dbReference type="InterPro" id="IPR020103">
    <property type="entry name" value="PsdUridine_synth_cat_dom_sf"/>
</dbReference>
<dbReference type="InterPro" id="IPR006145">
    <property type="entry name" value="PsdUridine_synth_RsuA/RluA"/>
</dbReference>
<dbReference type="PANTHER" id="PTHR47683">
    <property type="entry name" value="PSEUDOURIDINE SYNTHASE FAMILY PROTEIN-RELATED"/>
    <property type="match status" value="1"/>
</dbReference>
<dbReference type="InterPro" id="IPR020094">
    <property type="entry name" value="TruA/RsuA/RluB/E/F_N"/>
</dbReference>
<dbReference type="GO" id="GO:0001522">
    <property type="term" value="P:pseudouridine synthesis"/>
    <property type="evidence" value="ECO:0007669"/>
    <property type="project" value="InterPro"/>
</dbReference>
<dbReference type="GO" id="GO:0006364">
    <property type="term" value="P:rRNA processing"/>
    <property type="evidence" value="ECO:0007669"/>
    <property type="project" value="UniProtKB-ARBA"/>
</dbReference>
<dbReference type="PROSITE" id="PS01149">
    <property type="entry name" value="PSI_RSU"/>
    <property type="match status" value="1"/>
</dbReference>
<evidence type="ECO:0000313" key="6">
    <source>
        <dbReference type="Proteomes" id="UP000186917"/>
    </source>
</evidence>
<dbReference type="RefSeq" id="WP_076376862.1">
    <property type="nucleotide sequence ID" value="NZ_AP017422.1"/>
</dbReference>
<dbReference type="NCBIfam" id="TIGR00093">
    <property type="entry name" value="pseudouridine synthase"/>
    <property type="match status" value="1"/>
</dbReference>
<dbReference type="Pfam" id="PF00849">
    <property type="entry name" value="PseudoU_synth_2"/>
    <property type="match status" value="1"/>
</dbReference>
<dbReference type="GO" id="GO:0140098">
    <property type="term" value="F:catalytic activity, acting on RNA"/>
    <property type="evidence" value="ECO:0007669"/>
    <property type="project" value="UniProtKB-ARBA"/>
</dbReference>
<evidence type="ECO:0000256" key="3">
    <source>
        <dbReference type="RuleBase" id="RU003887"/>
    </source>
</evidence>
<gene>
    <name evidence="5" type="ORF">SAMN05421788_1011351</name>
</gene>
<dbReference type="InterPro" id="IPR050343">
    <property type="entry name" value="RsuA_PseudoU_synthase"/>
</dbReference>
<dbReference type="Proteomes" id="UP000186917">
    <property type="component" value="Unassembled WGS sequence"/>
</dbReference>
<dbReference type="Gene3D" id="3.30.70.580">
    <property type="entry name" value="Pseudouridine synthase I, catalytic domain, N-terminal subdomain"/>
    <property type="match status" value="1"/>
</dbReference>
<evidence type="ECO:0000256" key="2">
    <source>
        <dbReference type="ARBA" id="ARBA00023235"/>
    </source>
</evidence>
<dbReference type="InterPro" id="IPR000748">
    <property type="entry name" value="PsdUridine_synth_RsuA/RluB/E/F"/>
</dbReference>
<reference evidence="6" key="1">
    <citation type="submission" date="2017-01" db="EMBL/GenBank/DDBJ databases">
        <authorList>
            <person name="Varghese N."/>
            <person name="Submissions S."/>
        </authorList>
    </citation>
    <scope>NUCLEOTIDE SEQUENCE [LARGE SCALE GENOMIC DNA]</scope>
    <source>
        <strain evidence="6">DSM 21054</strain>
    </source>
</reference>
<dbReference type="EMBL" id="FTOR01000001">
    <property type="protein sequence ID" value="SIS81035.1"/>
    <property type="molecule type" value="Genomic_DNA"/>
</dbReference>
<evidence type="ECO:0000313" key="5">
    <source>
        <dbReference type="EMBL" id="SIS81035.1"/>
    </source>
</evidence>
<dbReference type="SUPFAM" id="SSF55120">
    <property type="entry name" value="Pseudouridine synthase"/>
    <property type="match status" value="1"/>
</dbReference>
<dbReference type="GO" id="GO:0003723">
    <property type="term" value="F:RNA binding"/>
    <property type="evidence" value="ECO:0007669"/>
    <property type="project" value="InterPro"/>
</dbReference>